<evidence type="ECO:0000256" key="1">
    <source>
        <dbReference type="SAM" id="MobiDB-lite"/>
    </source>
</evidence>
<sequence>MWQKTLFNVAKVVILAFLIFTIKPLVATRPLDDMNTSIAAKKMSFEEDRAAVPPSRPNPCTYIPGPGNGHCHK</sequence>
<comment type="caution">
    <text evidence="2">The sequence shown here is derived from an EMBL/GenBank/DDBJ whole genome shotgun (WGS) entry which is preliminary data.</text>
</comment>
<dbReference type="Proteomes" id="UP000737018">
    <property type="component" value="Unassembled WGS sequence"/>
</dbReference>
<gene>
    <name evidence="2" type="ORF">CMV_020581</name>
</gene>
<proteinExistence type="predicted"/>
<keyword evidence="3" id="KW-1185">Reference proteome</keyword>
<evidence type="ECO:0000313" key="2">
    <source>
        <dbReference type="EMBL" id="KAF3954029.1"/>
    </source>
</evidence>
<dbReference type="EMBL" id="JRKL02003855">
    <property type="protein sequence ID" value="KAF3954029.1"/>
    <property type="molecule type" value="Genomic_DNA"/>
</dbReference>
<organism evidence="2 3">
    <name type="scientific">Castanea mollissima</name>
    <name type="common">Chinese chestnut</name>
    <dbReference type="NCBI Taxonomy" id="60419"/>
    <lineage>
        <taxon>Eukaryota</taxon>
        <taxon>Viridiplantae</taxon>
        <taxon>Streptophyta</taxon>
        <taxon>Embryophyta</taxon>
        <taxon>Tracheophyta</taxon>
        <taxon>Spermatophyta</taxon>
        <taxon>Magnoliopsida</taxon>
        <taxon>eudicotyledons</taxon>
        <taxon>Gunneridae</taxon>
        <taxon>Pentapetalae</taxon>
        <taxon>rosids</taxon>
        <taxon>fabids</taxon>
        <taxon>Fagales</taxon>
        <taxon>Fagaceae</taxon>
        <taxon>Castanea</taxon>
    </lineage>
</organism>
<reference evidence="2" key="1">
    <citation type="submission" date="2020-03" db="EMBL/GenBank/DDBJ databases">
        <title>Castanea mollissima Vanexum genome sequencing.</title>
        <authorList>
            <person name="Staton M."/>
        </authorList>
    </citation>
    <scope>NUCLEOTIDE SEQUENCE</scope>
    <source>
        <tissue evidence="2">Leaf</tissue>
    </source>
</reference>
<evidence type="ECO:0000313" key="3">
    <source>
        <dbReference type="Proteomes" id="UP000737018"/>
    </source>
</evidence>
<evidence type="ECO:0008006" key="4">
    <source>
        <dbReference type="Google" id="ProtNLM"/>
    </source>
</evidence>
<name>A0A8J4VLI3_9ROSI</name>
<dbReference type="OrthoDB" id="1638414at2759"/>
<feature type="region of interest" description="Disordered" evidence="1">
    <location>
        <begin position="48"/>
        <end position="73"/>
    </location>
</feature>
<protein>
    <recommendedName>
        <fullName evidence="4">Transmembrane protein</fullName>
    </recommendedName>
</protein>
<dbReference type="AlphaFoldDB" id="A0A8J4VLI3"/>
<accession>A0A8J4VLI3</accession>